<dbReference type="Pfam" id="PF05327">
    <property type="entry name" value="RRN3"/>
    <property type="match status" value="1"/>
</dbReference>
<comment type="caution">
    <text evidence="3">The sequence shown here is derived from an EMBL/GenBank/DDBJ whole genome shotgun (WGS) entry which is preliminary data.</text>
</comment>
<dbReference type="OrthoDB" id="26970at2759"/>
<feature type="region of interest" description="Disordered" evidence="2">
    <location>
        <begin position="266"/>
        <end position="292"/>
    </location>
</feature>
<feature type="compositionally biased region" description="Polar residues" evidence="2">
    <location>
        <begin position="266"/>
        <end position="285"/>
    </location>
</feature>
<evidence type="ECO:0000313" key="4">
    <source>
        <dbReference type="Proteomes" id="UP000789342"/>
    </source>
</evidence>
<organism evidence="3 4">
    <name type="scientific">Acaulospora morrowiae</name>
    <dbReference type="NCBI Taxonomy" id="94023"/>
    <lineage>
        <taxon>Eukaryota</taxon>
        <taxon>Fungi</taxon>
        <taxon>Fungi incertae sedis</taxon>
        <taxon>Mucoromycota</taxon>
        <taxon>Glomeromycotina</taxon>
        <taxon>Glomeromycetes</taxon>
        <taxon>Diversisporales</taxon>
        <taxon>Acaulosporaceae</taxon>
        <taxon>Acaulospora</taxon>
    </lineage>
</organism>
<dbReference type="SUPFAM" id="SSF48371">
    <property type="entry name" value="ARM repeat"/>
    <property type="match status" value="1"/>
</dbReference>
<dbReference type="Proteomes" id="UP000789342">
    <property type="component" value="Unassembled WGS sequence"/>
</dbReference>
<sequence length="589" mass="68472">MALSSPTDTSERKLKRRKLNSNDRQEKLKVDRMKQEFTAMTTVIFNSITSKKQGDDTKYNELVQQIKNHADQKTLSAKKVRLWVLAFSRATTMLDVSCSGLVSFVLKLNWTEYDNNLVVTFVMFLANLISSHSDHMPAVLNMLVKNFVFRVDKYGSVPKNLENIHGRVHYALKNIFPMVPSGSDELFEILSREFPHKSEPLTAQVTYLKNLLQLLQYIPSLQAQVLELIFERIIELDTEVQGKMHEIEALEDSSYKYDLNLHSDVGSATSSQRSRGRSHMSTSSQSSYNGDFDYNSDDNDSDSVEDATPCIVALDVGELIEKLDCMIKLVFDFLKWCFDNSGYDQREDLFDILMNIFEENILFTFKSRYTQFLMFWYISLDKSYARSFLALLLHKALADKESEIIREAASQYVASFVGRAKYLESDDVRLCVLALLHWAGRYVDCYESYLKTPDPLKHKIFYTIVQSLMYIFCFRWKDLREVTDGIPRWCHEIMCLQKVIKSKFKPLQVCPTNIVQMFIAISEALQFMNCKRAIGSTRYEDTKKKDILNMEDYFPFDPFRLKTSQSYIDSIYHDWEGIPRKDQTSKDND</sequence>
<dbReference type="GO" id="GO:0001181">
    <property type="term" value="F:RNA polymerase I general transcription initiation factor activity"/>
    <property type="evidence" value="ECO:0007669"/>
    <property type="project" value="InterPro"/>
</dbReference>
<feature type="region of interest" description="Disordered" evidence="2">
    <location>
        <begin position="1"/>
        <end position="25"/>
    </location>
</feature>
<dbReference type="PANTHER" id="PTHR12790">
    <property type="entry name" value="TRANSCRIPTION INITIATION FACTOR IA RRN3"/>
    <property type="match status" value="1"/>
</dbReference>
<keyword evidence="4" id="KW-1185">Reference proteome</keyword>
<dbReference type="InterPro" id="IPR007991">
    <property type="entry name" value="RNA_pol_I_trans_ini_fac_RRN3"/>
</dbReference>
<dbReference type="GO" id="GO:0001042">
    <property type="term" value="F:RNA polymerase I core binding"/>
    <property type="evidence" value="ECO:0007669"/>
    <property type="project" value="TreeGrafter"/>
</dbReference>
<reference evidence="3" key="1">
    <citation type="submission" date="2021-06" db="EMBL/GenBank/DDBJ databases">
        <authorList>
            <person name="Kallberg Y."/>
            <person name="Tangrot J."/>
            <person name="Rosling A."/>
        </authorList>
    </citation>
    <scope>NUCLEOTIDE SEQUENCE</scope>
    <source>
        <strain evidence="3">CL551</strain>
    </source>
</reference>
<proteinExistence type="inferred from homology"/>
<dbReference type="InterPro" id="IPR016024">
    <property type="entry name" value="ARM-type_fold"/>
</dbReference>
<name>A0A9N8YUR3_9GLOM</name>
<protein>
    <submittedName>
        <fullName evidence="3">16702_t:CDS:1</fullName>
    </submittedName>
</protein>
<evidence type="ECO:0000313" key="3">
    <source>
        <dbReference type="EMBL" id="CAG8457048.1"/>
    </source>
</evidence>
<comment type="similarity">
    <text evidence="1">Belongs to the RRN3 family.</text>
</comment>
<dbReference type="AlphaFoldDB" id="A0A9N8YUR3"/>
<dbReference type="PANTHER" id="PTHR12790:SF0">
    <property type="entry name" value="RNA POLYMERASE I-SPECIFIC TRANSCRIPTION INITIATION FACTOR RRN3-RELATED"/>
    <property type="match status" value="1"/>
</dbReference>
<gene>
    <name evidence="3" type="ORF">AMORRO_LOCUS1207</name>
</gene>
<evidence type="ECO:0000256" key="1">
    <source>
        <dbReference type="ARBA" id="ARBA00010098"/>
    </source>
</evidence>
<evidence type="ECO:0000256" key="2">
    <source>
        <dbReference type="SAM" id="MobiDB-lite"/>
    </source>
</evidence>
<dbReference type="GO" id="GO:0005634">
    <property type="term" value="C:nucleus"/>
    <property type="evidence" value="ECO:0007669"/>
    <property type="project" value="TreeGrafter"/>
</dbReference>
<dbReference type="GO" id="GO:0006361">
    <property type="term" value="P:transcription initiation at RNA polymerase I promoter"/>
    <property type="evidence" value="ECO:0007669"/>
    <property type="project" value="InterPro"/>
</dbReference>
<accession>A0A9N8YUR3</accession>
<dbReference type="EMBL" id="CAJVPV010000437">
    <property type="protein sequence ID" value="CAG8457048.1"/>
    <property type="molecule type" value="Genomic_DNA"/>
</dbReference>